<dbReference type="Proteomes" id="UP000735302">
    <property type="component" value="Unassembled WGS sequence"/>
</dbReference>
<feature type="compositionally biased region" description="Basic and acidic residues" evidence="1">
    <location>
        <begin position="7"/>
        <end position="16"/>
    </location>
</feature>
<dbReference type="AlphaFoldDB" id="A0AAV3YD80"/>
<proteinExistence type="predicted"/>
<evidence type="ECO:0000256" key="1">
    <source>
        <dbReference type="SAM" id="MobiDB-lite"/>
    </source>
</evidence>
<organism evidence="2 3">
    <name type="scientific">Plakobranchus ocellatus</name>
    <dbReference type="NCBI Taxonomy" id="259542"/>
    <lineage>
        <taxon>Eukaryota</taxon>
        <taxon>Metazoa</taxon>
        <taxon>Spiralia</taxon>
        <taxon>Lophotrochozoa</taxon>
        <taxon>Mollusca</taxon>
        <taxon>Gastropoda</taxon>
        <taxon>Heterobranchia</taxon>
        <taxon>Euthyneura</taxon>
        <taxon>Panpulmonata</taxon>
        <taxon>Sacoglossa</taxon>
        <taxon>Placobranchoidea</taxon>
        <taxon>Plakobranchidae</taxon>
        <taxon>Plakobranchus</taxon>
    </lineage>
</organism>
<accession>A0AAV3YD80</accession>
<sequence>MKVIPRTAEKKVRGADLECSSGGGTGDSEPALRSAETILSQVRTPPLALWPEGRPESLTSPCCGQAIYQKHSFMLEGRCHMPLLTALMDLTAILCLK</sequence>
<evidence type="ECO:0000313" key="3">
    <source>
        <dbReference type="Proteomes" id="UP000735302"/>
    </source>
</evidence>
<reference evidence="2 3" key="1">
    <citation type="journal article" date="2021" name="Elife">
        <title>Chloroplast acquisition without the gene transfer in kleptoplastic sea slugs, Plakobranchus ocellatus.</title>
        <authorList>
            <person name="Maeda T."/>
            <person name="Takahashi S."/>
            <person name="Yoshida T."/>
            <person name="Shimamura S."/>
            <person name="Takaki Y."/>
            <person name="Nagai Y."/>
            <person name="Toyoda A."/>
            <person name="Suzuki Y."/>
            <person name="Arimoto A."/>
            <person name="Ishii H."/>
            <person name="Satoh N."/>
            <person name="Nishiyama T."/>
            <person name="Hasebe M."/>
            <person name="Maruyama T."/>
            <person name="Minagawa J."/>
            <person name="Obokata J."/>
            <person name="Shigenobu S."/>
        </authorList>
    </citation>
    <scope>NUCLEOTIDE SEQUENCE [LARGE SCALE GENOMIC DNA]</scope>
</reference>
<name>A0AAV3YD80_9GAST</name>
<protein>
    <submittedName>
        <fullName evidence="2">Uncharacterized protein</fullName>
    </submittedName>
</protein>
<feature type="region of interest" description="Disordered" evidence="1">
    <location>
        <begin position="1"/>
        <end position="30"/>
    </location>
</feature>
<comment type="caution">
    <text evidence="2">The sequence shown here is derived from an EMBL/GenBank/DDBJ whole genome shotgun (WGS) entry which is preliminary data.</text>
</comment>
<keyword evidence="3" id="KW-1185">Reference proteome</keyword>
<dbReference type="EMBL" id="BLXT01000824">
    <property type="protein sequence ID" value="GFN80350.1"/>
    <property type="molecule type" value="Genomic_DNA"/>
</dbReference>
<gene>
    <name evidence="2" type="ORF">PoB_000685600</name>
</gene>
<evidence type="ECO:0000313" key="2">
    <source>
        <dbReference type="EMBL" id="GFN80350.1"/>
    </source>
</evidence>